<dbReference type="AlphaFoldDB" id="A0A7J6HLH3"/>
<keyword evidence="3" id="KW-1185">Reference proteome</keyword>
<evidence type="ECO:0000313" key="2">
    <source>
        <dbReference type="EMBL" id="KAF4396096.1"/>
    </source>
</evidence>
<feature type="compositionally biased region" description="Acidic residues" evidence="1">
    <location>
        <begin position="1"/>
        <end position="11"/>
    </location>
</feature>
<dbReference type="Proteomes" id="UP000583929">
    <property type="component" value="Unassembled WGS sequence"/>
</dbReference>
<protein>
    <submittedName>
        <fullName evidence="2">Uncharacterized protein</fullName>
    </submittedName>
</protein>
<sequence>MKSSVDDDDESTTSNTLSSSLMEGNNKRRNKKRNLTFHDHTINNILGNQTDHAEYFSSGINMANMLRENSSSPSSANNDLLMMMSSREEDGKSLSLGLGLGLGFQHSSSSAFKSYNGGDEESDDPVTTTVLKIMGSSVYLPPYDHDHDHDEMDGAMFNDHVVTNKSEFNHASSSCFKPFKKP</sequence>
<proteinExistence type="predicted"/>
<feature type="region of interest" description="Disordered" evidence="1">
    <location>
        <begin position="1"/>
        <end position="35"/>
    </location>
</feature>
<accession>A0A7J6HLH3</accession>
<reference evidence="2 3" key="1">
    <citation type="journal article" date="2020" name="bioRxiv">
        <title>Sequence and annotation of 42 cannabis genomes reveals extensive copy number variation in cannabinoid synthesis and pathogen resistance genes.</title>
        <authorList>
            <person name="Mckernan K.J."/>
            <person name="Helbert Y."/>
            <person name="Kane L.T."/>
            <person name="Ebling H."/>
            <person name="Zhang L."/>
            <person name="Liu B."/>
            <person name="Eaton Z."/>
            <person name="Mclaughlin S."/>
            <person name="Kingan S."/>
            <person name="Baybayan P."/>
            <person name="Concepcion G."/>
            <person name="Jordan M."/>
            <person name="Riva A."/>
            <person name="Barbazuk W."/>
            <person name="Harkins T."/>
        </authorList>
    </citation>
    <scope>NUCLEOTIDE SEQUENCE [LARGE SCALE GENOMIC DNA]</scope>
    <source>
        <strain evidence="3">cv. Jamaican Lion 4</strain>
        <tissue evidence="2">Leaf</tissue>
    </source>
</reference>
<evidence type="ECO:0000256" key="1">
    <source>
        <dbReference type="SAM" id="MobiDB-lite"/>
    </source>
</evidence>
<organism evidence="2 3">
    <name type="scientific">Cannabis sativa</name>
    <name type="common">Hemp</name>
    <name type="synonym">Marijuana</name>
    <dbReference type="NCBI Taxonomy" id="3483"/>
    <lineage>
        <taxon>Eukaryota</taxon>
        <taxon>Viridiplantae</taxon>
        <taxon>Streptophyta</taxon>
        <taxon>Embryophyta</taxon>
        <taxon>Tracheophyta</taxon>
        <taxon>Spermatophyta</taxon>
        <taxon>Magnoliopsida</taxon>
        <taxon>eudicotyledons</taxon>
        <taxon>Gunneridae</taxon>
        <taxon>Pentapetalae</taxon>
        <taxon>rosids</taxon>
        <taxon>fabids</taxon>
        <taxon>Rosales</taxon>
        <taxon>Cannabaceae</taxon>
        <taxon>Cannabis</taxon>
    </lineage>
</organism>
<comment type="caution">
    <text evidence="2">The sequence shown here is derived from an EMBL/GenBank/DDBJ whole genome shotgun (WGS) entry which is preliminary data.</text>
</comment>
<dbReference type="EMBL" id="JAATIQ010000037">
    <property type="protein sequence ID" value="KAF4396096.1"/>
    <property type="molecule type" value="Genomic_DNA"/>
</dbReference>
<evidence type="ECO:0000313" key="3">
    <source>
        <dbReference type="Proteomes" id="UP000583929"/>
    </source>
</evidence>
<gene>
    <name evidence="2" type="ORF">G4B88_020733</name>
</gene>
<name>A0A7J6HLH3_CANSA</name>